<dbReference type="EMBL" id="PQNY01000005">
    <property type="protein sequence ID" value="POS02120.1"/>
    <property type="molecule type" value="Genomic_DNA"/>
</dbReference>
<feature type="coiled-coil region" evidence="1">
    <location>
        <begin position="304"/>
        <end position="331"/>
    </location>
</feature>
<reference evidence="2 3" key="1">
    <citation type="submission" date="2018-01" db="EMBL/GenBank/DDBJ databases">
        <title>Genomic Encyclopedia of Type Strains, Phase I: the one thousand microbial genomes (KMG-I) project.</title>
        <authorList>
            <person name="Goeker M."/>
        </authorList>
    </citation>
    <scope>NUCLEOTIDE SEQUENCE [LARGE SCALE GENOMIC DNA]</scope>
    <source>
        <strain evidence="2 3">DSM 17960</strain>
    </source>
</reference>
<dbReference type="RefSeq" id="WP_103725563.1">
    <property type="nucleotide sequence ID" value="NZ_PQNY01000005.1"/>
</dbReference>
<evidence type="ECO:0000313" key="3">
    <source>
        <dbReference type="Proteomes" id="UP000237056"/>
    </source>
</evidence>
<keyword evidence="3" id="KW-1185">Reference proteome</keyword>
<organism evidence="2 3">
    <name type="scientific">Flavobacterium croceum DSM 17960</name>
    <dbReference type="NCBI Taxonomy" id="1121886"/>
    <lineage>
        <taxon>Bacteria</taxon>
        <taxon>Pseudomonadati</taxon>
        <taxon>Bacteroidota</taxon>
        <taxon>Flavobacteriia</taxon>
        <taxon>Flavobacteriales</taxon>
        <taxon>Flavobacteriaceae</taxon>
        <taxon>Flavobacterium</taxon>
    </lineage>
</organism>
<evidence type="ECO:0000313" key="2">
    <source>
        <dbReference type="EMBL" id="POS02120.1"/>
    </source>
</evidence>
<gene>
    <name evidence="2" type="ORF">Q361_1059</name>
</gene>
<dbReference type="OrthoDB" id="9777694at2"/>
<proteinExistence type="predicted"/>
<protein>
    <submittedName>
        <fullName evidence="2">Uncharacterized protein</fullName>
    </submittedName>
</protein>
<sequence>MKTTELTRKELYDLVWSTSLSKLTQQYALSNDGIKKICKQFDIPMPDSGYWMKLKFNKTVEKEQMNNNYSGEDKIILTIREEGSDINTDQSELTILTKQILNDKKAPLMVPKRLVNPDILTVRTKEYWDKRHKDRFYYDHSLFILPIRVEQKNEDRALRFMDTLVKLIRHRGHDIIRRNFETIAVVDDIEIEIDLREANKRVASTEKYRDYDYVPTGEFILKTGKYWRIKEWRDSKVKLEDQLAKIVAKLEIDAQKEKDFQEEIRINNLKFEEQKQIEETIKKRKENEIAKFNELVAQSERYNKEQIIRQYIEAERQKAIKENNLTTEKQQWINWANDKADWYDPTIDKRDDILDA</sequence>
<evidence type="ECO:0000256" key="1">
    <source>
        <dbReference type="SAM" id="Coils"/>
    </source>
</evidence>
<accession>A0A2S4N8W6</accession>
<keyword evidence="1" id="KW-0175">Coiled coil</keyword>
<dbReference type="AlphaFoldDB" id="A0A2S4N8W6"/>
<comment type="caution">
    <text evidence="2">The sequence shown here is derived from an EMBL/GenBank/DDBJ whole genome shotgun (WGS) entry which is preliminary data.</text>
</comment>
<name>A0A2S4N8W6_9FLAO</name>
<dbReference type="Proteomes" id="UP000237056">
    <property type="component" value="Unassembled WGS sequence"/>
</dbReference>